<evidence type="ECO:0000313" key="1">
    <source>
        <dbReference type="EMBL" id="OHA22625.1"/>
    </source>
</evidence>
<proteinExistence type="predicted"/>
<reference evidence="1 2" key="1">
    <citation type="journal article" date="2016" name="Nat. Commun.">
        <title>Thousands of microbial genomes shed light on interconnected biogeochemical processes in an aquifer system.</title>
        <authorList>
            <person name="Anantharaman K."/>
            <person name="Brown C.T."/>
            <person name="Hug L.A."/>
            <person name="Sharon I."/>
            <person name="Castelle C.J."/>
            <person name="Probst A.J."/>
            <person name="Thomas B.C."/>
            <person name="Singh A."/>
            <person name="Wilkins M.J."/>
            <person name="Karaoz U."/>
            <person name="Brodie E.L."/>
            <person name="Williams K.H."/>
            <person name="Hubbard S.S."/>
            <person name="Banfield J.F."/>
        </authorList>
    </citation>
    <scope>NUCLEOTIDE SEQUENCE [LARGE SCALE GENOMIC DNA]</scope>
</reference>
<dbReference type="EMBL" id="MHRK01000050">
    <property type="protein sequence ID" value="OHA22625.1"/>
    <property type="molecule type" value="Genomic_DNA"/>
</dbReference>
<sequence length="64" mass="7174">MSADEARRFVMDAIEKPYPKSKEIHIALIDTLRAEKDSNFSPEELEHAARVLAALGHPTQSVNQ</sequence>
<dbReference type="AlphaFoldDB" id="A0A1G2MFC6"/>
<name>A0A1G2MFC6_9BACT</name>
<organism evidence="1 2">
    <name type="scientific">Candidatus Taylorbacteria bacterium RIFCSPHIGHO2_02_FULL_43_32b</name>
    <dbReference type="NCBI Taxonomy" id="1802306"/>
    <lineage>
        <taxon>Bacteria</taxon>
        <taxon>Candidatus Tayloriibacteriota</taxon>
    </lineage>
</organism>
<accession>A0A1G2MFC6</accession>
<dbReference type="Proteomes" id="UP000177130">
    <property type="component" value="Unassembled WGS sequence"/>
</dbReference>
<gene>
    <name evidence="1" type="ORF">A3C72_03085</name>
</gene>
<comment type="caution">
    <text evidence="1">The sequence shown here is derived from an EMBL/GenBank/DDBJ whole genome shotgun (WGS) entry which is preliminary data.</text>
</comment>
<dbReference type="STRING" id="1802306.A3C72_03085"/>
<protein>
    <submittedName>
        <fullName evidence="1">Uncharacterized protein</fullName>
    </submittedName>
</protein>
<evidence type="ECO:0000313" key="2">
    <source>
        <dbReference type="Proteomes" id="UP000177130"/>
    </source>
</evidence>